<name>X1UTK7_9ZZZZ</name>
<reference evidence="1" key="1">
    <citation type="journal article" date="2014" name="Front. Microbiol.">
        <title>High frequency of phylogenetically diverse reductive dehalogenase-homologous genes in deep subseafloor sedimentary metagenomes.</title>
        <authorList>
            <person name="Kawai M."/>
            <person name="Futagami T."/>
            <person name="Toyoda A."/>
            <person name="Takaki Y."/>
            <person name="Nishi S."/>
            <person name="Hori S."/>
            <person name="Arai W."/>
            <person name="Tsubouchi T."/>
            <person name="Morono Y."/>
            <person name="Uchiyama I."/>
            <person name="Ito T."/>
            <person name="Fujiyama A."/>
            <person name="Inagaki F."/>
            <person name="Takami H."/>
        </authorList>
    </citation>
    <scope>NUCLEOTIDE SEQUENCE</scope>
    <source>
        <strain evidence="1">Expedition CK06-06</strain>
    </source>
</reference>
<gene>
    <name evidence="1" type="ORF">S12H4_62692</name>
</gene>
<accession>X1UTK7</accession>
<proteinExistence type="predicted"/>
<sequence length="62" mass="7354">MHEDRKKRKNKKYRVFLNASLSSPDKRIFNERLKRIVTEEGLECLMPQEILPPGQNIDDVDI</sequence>
<protein>
    <submittedName>
        <fullName evidence="1">Uncharacterized protein</fullName>
    </submittedName>
</protein>
<feature type="non-terminal residue" evidence="1">
    <location>
        <position position="62"/>
    </location>
</feature>
<dbReference type="EMBL" id="BARW01042184">
    <property type="protein sequence ID" value="GAJ20799.1"/>
    <property type="molecule type" value="Genomic_DNA"/>
</dbReference>
<organism evidence="1">
    <name type="scientific">marine sediment metagenome</name>
    <dbReference type="NCBI Taxonomy" id="412755"/>
    <lineage>
        <taxon>unclassified sequences</taxon>
        <taxon>metagenomes</taxon>
        <taxon>ecological metagenomes</taxon>
    </lineage>
</organism>
<comment type="caution">
    <text evidence="1">The sequence shown here is derived from an EMBL/GenBank/DDBJ whole genome shotgun (WGS) entry which is preliminary data.</text>
</comment>
<evidence type="ECO:0000313" key="1">
    <source>
        <dbReference type="EMBL" id="GAJ20799.1"/>
    </source>
</evidence>
<dbReference type="AlphaFoldDB" id="X1UTK7"/>